<dbReference type="InterPro" id="IPR036890">
    <property type="entry name" value="HATPase_C_sf"/>
</dbReference>
<sequence>MKDNMRINLKFRFNSGSLLAYFIISAIGFMILYAIIWTLSVRAERIANLRHDVSLIMGGISGSILGTAELDSQGLQDQSQSLMQEYLNFTFDSKKSQSQERVAKVSVYFLNPERHLIGEWVSPDNIPHECLEKRTEYFQPARSPYPYLVELTINTCSKDSLSLFEFHSISLPIIVSTGVILFWGLCIFAMLHSIHYAGKLLEQTEDVDELLEKTDKIYWLNVRILAQKAVQVRGKNLQFYQTLILDAQHDIAKILDAIAHKYDHQDLNYNITSIRGIMQRLAIEVRSSKEHYQEVNLSKELNYDELLRYINPHFMGNSIENNIPKNILVKISDISLFERIIVNLSSNSVKHSMYPSKIKLFYENNYFSLRVYSLVTIFSALKIHFAKLTNRIDLKNIDSPVLFQFFGRSGRGLSIIKRGIIKLKGKMLFNIENNQVETGFDIPAVLLQEQAVMIADSAAKRKKVIFFKNELLIKTSIEHGLKKYLIDIQELNNLIKTSHNGEKVEVVSDEDISLPESFILKLITKKERIEGLALNWIGDAK</sequence>
<dbReference type="Proteomes" id="UP000253934">
    <property type="component" value="Unassembled WGS sequence"/>
</dbReference>
<reference evidence="2" key="1">
    <citation type="submission" date="2018-04" db="EMBL/GenBank/DDBJ databases">
        <title>Draft genome sequence of the Candidatus Spirobacillus cienkowskii, a pathogen of freshwater Daphnia species, reconstructed from hemolymph metagenomic reads.</title>
        <authorList>
            <person name="Bresciani L."/>
            <person name="Lemos L.N."/>
            <person name="Wale N."/>
            <person name="Lin J.Y."/>
            <person name="Fernandes G.R."/>
            <person name="Duffy M.A."/>
            <person name="Rodrigues J.M."/>
        </authorList>
    </citation>
    <scope>NUCLEOTIDE SEQUENCE [LARGE SCALE GENOMIC DNA]</scope>
    <source>
        <strain evidence="2">Binning01</strain>
    </source>
</reference>
<keyword evidence="1" id="KW-0812">Transmembrane</keyword>
<gene>
    <name evidence="2" type="ORF">DCC88_10720</name>
</gene>
<evidence type="ECO:0000313" key="3">
    <source>
        <dbReference type="Proteomes" id="UP000253934"/>
    </source>
</evidence>
<evidence type="ECO:0000313" key="2">
    <source>
        <dbReference type="EMBL" id="RDB35310.1"/>
    </source>
</evidence>
<keyword evidence="3" id="KW-1185">Reference proteome</keyword>
<keyword evidence="1" id="KW-1133">Transmembrane helix</keyword>
<organism evidence="2 3">
    <name type="scientific">Spirobacillus cienkowskii</name>
    <dbReference type="NCBI Taxonomy" id="495820"/>
    <lineage>
        <taxon>Bacteria</taxon>
        <taxon>Pseudomonadati</taxon>
        <taxon>Bdellovibrionota</taxon>
        <taxon>Oligoflexia</taxon>
        <taxon>Silvanigrellales</taxon>
        <taxon>Spirobacillus</taxon>
    </lineage>
</organism>
<proteinExistence type="predicted"/>
<feature type="transmembrane region" description="Helical" evidence="1">
    <location>
        <begin position="20"/>
        <end position="41"/>
    </location>
</feature>
<dbReference type="SUPFAM" id="SSF55874">
    <property type="entry name" value="ATPase domain of HSP90 chaperone/DNA topoisomerase II/histidine kinase"/>
    <property type="match status" value="1"/>
</dbReference>
<protein>
    <submittedName>
        <fullName evidence="2">Uncharacterized protein</fullName>
    </submittedName>
</protein>
<feature type="transmembrane region" description="Helical" evidence="1">
    <location>
        <begin position="169"/>
        <end position="191"/>
    </location>
</feature>
<evidence type="ECO:0000256" key="1">
    <source>
        <dbReference type="SAM" id="Phobius"/>
    </source>
</evidence>
<comment type="caution">
    <text evidence="2">The sequence shown here is derived from an EMBL/GenBank/DDBJ whole genome shotgun (WGS) entry which is preliminary data.</text>
</comment>
<dbReference type="AlphaFoldDB" id="A0A369KPL6"/>
<accession>A0A369KPL6</accession>
<name>A0A369KPL6_9BACT</name>
<dbReference type="EMBL" id="QOVW01000090">
    <property type="protein sequence ID" value="RDB35310.1"/>
    <property type="molecule type" value="Genomic_DNA"/>
</dbReference>
<keyword evidence="1" id="KW-0472">Membrane</keyword>